<dbReference type="PANTHER" id="PTHR46599">
    <property type="entry name" value="PIGGYBAC TRANSPOSABLE ELEMENT-DERIVED PROTEIN 4"/>
    <property type="match status" value="1"/>
</dbReference>
<proteinExistence type="predicted"/>
<gene>
    <name evidence="2" type="ORF">PHPALM_16842</name>
</gene>
<accession>A0A2P4XNS1</accession>
<reference evidence="2 3" key="1">
    <citation type="journal article" date="2017" name="Genome Biol. Evol.">
        <title>Phytophthora megakarya and P. palmivora, closely related causal agents of cacao black pod rot, underwent increases in genome sizes and gene numbers by different mechanisms.</title>
        <authorList>
            <person name="Ali S.S."/>
            <person name="Shao J."/>
            <person name="Lary D.J."/>
            <person name="Kronmiller B."/>
            <person name="Shen D."/>
            <person name="Strem M.D."/>
            <person name="Amoako-Attah I."/>
            <person name="Akrofi A.Y."/>
            <person name="Begoude B.A."/>
            <person name="Ten Hoopen G.M."/>
            <person name="Coulibaly K."/>
            <person name="Kebe B.I."/>
            <person name="Melnick R.L."/>
            <person name="Guiltinan M.J."/>
            <person name="Tyler B.M."/>
            <person name="Meinhardt L.W."/>
            <person name="Bailey B.A."/>
        </authorList>
    </citation>
    <scope>NUCLEOTIDE SEQUENCE [LARGE SCALE GENOMIC DNA]</scope>
    <source>
        <strain evidence="3">sbr112.9</strain>
    </source>
</reference>
<dbReference type="AlphaFoldDB" id="A0A2P4XNS1"/>
<dbReference type="EMBL" id="NCKW01009462">
    <property type="protein sequence ID" value="POM67198.1"/>
    <property type="molecule type" value="Genomic_DNA"/>
</dbReference>
<feature type="compositionally biased region" description="Basic residues" evidence="1">
    <location>
        <begin position="124"/>
        <end position="134"/>
    </location>
</feature>
<dbReference type="PANTHER" id="PTHR46599:SF3">
    <property type="entry name" value="PIGGYBAC TRANSPOSABLE ELEMENT-DERIVED PROTEIN 4"/>
    <property type="match status" value="1"/>
</dbReference>
<name>A0A2P4XNS1_9STRA</name>
<dbReference type="OrthoDB" id="105205at2759"/>
<protein>
    <submittedName>
        <fullName evidence="2">Hsp70-like protein</fullName>
    </submittedName>
</protein>
<dbReference type="Proteomes" id="UP000237271">
    <property type="component" value="Unassembled WGS sequence"/>
</dbReference>
<evidence type="ECO:0000256" key="1">
    <source>
        <dbReference type="SAM" id="MobiDB-lite"/>
    </source>
</evidence>
<feature type="region of interest" description="Disordered" evidence="1">
    <location>
        <begin position="122"/>
        <end position="141"/>
    </location>
</feature>
<evidence type="ECO:0000313" key="2">
    <source>
        <dbReference type="EMBL" id="POM67198.1"/>
    </source>
</evidence>
<sequence length="203" mass="23526">MPDGYPGNYFFEIDKGVLSIRHLKLPRPMLAPRVASWIINNNQILYPEGVGRQAQCCTPRRPPLDERPAVPTDTAASVGLNLEGLVFLMLPKELWILIAEESNGYQRWQRNFSPGKLAEWNQRRRDRKPLHKPKSPAQRERDMAKFKEIQPHELVNFIGLFCARALCPHRGRHSRHWATNAQGAVPRGTFIKFMSRHRFEEII</sequence>
<evidence type="ECO:0000313" key="3">
    <source>
        <dbReference type="Proteomes" id="UP000237271"/>
    </source>
</evidence>
<organism evidence="2 3">
    <name type="scientific">Phytophthora palmivora</name>
    <dbReference type="NCBI Taxonomy" id="4796"/>
    <lineage>
        <taxon>Eukaryota</taxon>
        <taxon>Sar</taxon>
        <taxon>Stramenopiles</taxon>
        <taxon>Oomycota</taxon>
        <taxon>Peronosporomycetes</taxon>
        <taxon>Peronosporales</taxon>
        <taxon>Peronosporaceae</taxon>
        <taxon>Phytophthora</taxon>
    </lineage>
</organism>
<keyword evidence="3" id="KW-1185">Reference proteome</keyword>
<comment type="caution">
    <text evidence="2">The sequence shown here is derived from an EMBL/GenBank/DDBJ whole genome shotgun (WGS) entry which is preliminary data.</text>
</comment>